<feature type="chain" id="PRO_5014740291" evidence="1">
    <location>
        <begin position="29"/>
        <end position="71"/>
    </location>
</feature>
<sequence length="71" mass="7730">MLCCPGQQHDPGLLLATFVFCLLKCVSSRVGIMLQVTARTCCPYFGSPVRTAGSTIKLEASPFEERCFVNS</sequence>
<dbReference type="AlphaFoldDB" id="A0A2M4D432"/>
<keyword evidence="1" id="KW-0732">Signal</keyword>
<name>A0A2M4D432_ANODA</name>
<evidence type="ECO:0000256" key="1">
    <source>
        <dbReference type="SAM" id="SignalP"/>
    </source>
</evidence>
<feature type="signal peptide" evidence="1">
    <location>
        <begin position="1"/>
        <end position="28"/>
    </location>
</feature>
<reference evidence="2" key="1">
    <citation type="submission" date="2018-01" db="EMBL/GenBank/DDBJ databases">
        <title>An insight into the sialome of Amazonian anophelines.</title>
        <authorList>
            <person name="Ribeiro J.M."/>
            <person name="Scarpassa V."/>
            <person name="Calvo E."/>
        </authorList>
    </citation>
    <scope>NUCLEOTIDE SEQUENCE</scope>
</reference>
<organism evidence="2">
    <name type="scientific">Anopheles darlingi</name>
    <name type="common">Mosquito</name>
    <dbReference type="NCBI Taxonomy" id="43151"/>
    <lineage>
        <taxon>Eukaryota</taxon>
        <taxon>Metazoa</taxon>
        <taxon>Ecdysozoa</taxon>
        <taxon>Arthropoda</taxon>
        <taxon>Hexapoda</taxon>
        <taxon>Insecta</taxon>
        <taxon>Pterygota</taxon>
        <taxon>Neoptera</taxon>
        <taxon>Endopterygota</taxon>
        <taxon>Diptera</taxon>
        <taxon>Nematocera</taxon>
        <taxon>Culicoidea</taxon>
        <taxon>Culicidae</taxon>
        <taxon>Anophelinae</taxon>
        <taxon>Anopheles</taxon>
    </lineage>
</organism>
<evidence type="ECO:0000313" key="2">
    <source>
        <dbReference type="EMBL" id="MBW72330.1"/>
    </source>
</evidence>
<dbReference type="EMBL" id="GGFL01008152">
    <property type="protein sequence ID" value="MBW72330.1"/>
    <property type="molecule type" value="Transcribed_RNA"/>
</dbReference>
<protein>
    <submittedName>
        <fullName evidence="2">Putative secreted protein</fullName>
    </submittedName>
</protein>
<accession>A0A2M4D432</accession>
<proteinExistence type="predicted"/>